<evidence type="ECO:0000313" key="1">
    <source>
        <dbReference type="EMBL" id="PMP10012.1"/>
    </source>
</evidence>
<dbReference type="EMBL" id="SYVV01000021">
    <property type="protein sequence ID" value="TKG32604.1"/>
    <property type="molecule type" value="Genomic_DNA"/>
</dbReference>
<dbReference type="Proteomes" id="UP000308018">
    <property type="component" value="Unassembled WGS sequence"/>
</dbReference>
<evidence type="ECO:0000313" key="2">
    <source>
        <dbReference type="EMBL" id="TKG32604.1"/>
    </source>
</evidence>
<proteinExistence type="predicted"/>
<dbReference type="EMBL" id="MDBP01000080">
    <property type="protein sequence ID" value="PMP10012.1"/>
    <property type="molecule type" value="Genomic_DNA"/>
</dbReference>
<sequence>MTVISQFIHAGDVGAQETANANGYKVTAESSLKGYARLNIECLAPDSDEPVNSQGVDLTASECRAVAKMLEGCAIVLEAESSTDTDKV</sequence>
<comment type="caution">
    <text evidence="1">The sequence shown here is derived from an EMBL/GenBank/DDBJ whole genome shotgun (WGS) entry which is preliminary data.</text>
</comment>
<dbReference type="Proteomes" id="UP000235579">
    <property type="component" value="Unassembled WGS sequence"/>
</dbReference>
<dbReference type="RefSeq" id="WP_102258428.1">
    <property type="nucleotide sequence ID" value="NZ_MDBG01000002.1"/>
</dbReference>
<evidence type="ECO:0000313" key="4">
    <source>
        <dbReference type="Proteomes" id="UP000308018"/>
    </source>
</evidence>
<protein>
    <submittedName>
        <fullName evidence="1">Uncharacterized protein</fullName>
    </submittedName>
</protein>
<gene>
    <name evidence="1" type="ORF">BCS92_02485</name>
    <name evidence="2" type="ORF">FC057_12365</name>
</gene>
<organism evidence="1 3">
    <name type="scientific">Vibrio tasmaniensis</name>
    <dbReference type="NCBI Taxonomy" id="212663"/>
    <lineage>
        <taxon>Bacteria</taxon>
        <taxon>Pseudomonadati</taxon>
        <taxon>Pseudomonadota</taxon>
        <taxon>Gammaproteobacteria</taxon>
        <taxon>Vibrionales</taxon>
        <taxon>Vibrionaceae</taxon>
        <taxon>Vibrio</taxon>
    </lineage>
</organism>
<reference evidence="1" key="3">
    <citation type="journal article" date="2018" name="Nature">
        <title>A major lineage of non-tailed dsDNA viruses as unrecognized killers of marine bacteria.</title>
        <authorList>
            <person name="Kauffman K.M."/>
            <person name="Hussain F.A."/>
            <person name="Yang J."/>
            <person name="Arevalo P."/>
            <person name="Brown J.M."/>
            <person name="Chang W.K."/>
            <person name="VanInsberghe D."/>
            <person name="Elsherbini J."/>
            <person name="Sharma R.S."/>
            <person name="Cutler M.B."/>
            <person name="Kelly L."/>
            <person name="Polz M.F."/>
        </authorList>
    </citation>
    <scope>NUCLEOTIDE SEQUENCE</scope>
    <source>
        <strain evidence="1">10N.222.48.A2</strain>
    </source>
</reference>
<evidence type="ECO:0000313" key="3">
    <source>
        <dbReference type="Proteomes" id="UP000235579"/>
    </source>
</evidence>
<name>A0A2N7NCT3_9VIBR</name>
<dbReference type="AlphaFoldDB" id="A0A2N7NCT3"/>
<reference evidence="3" key="1">
    <citation type="submission" date="2016-07" db="EMBL/GenBank/DDBJ databases">
        <title>Nontailed viruses are major unrecognized killers of bacteria in the ocean.</title>
        <authorList>
            <person name="Kauffman K."/>
            <person name="Hussain F."/>
            <person name="Yang J."/>
            <person name="Arevalo P."/>
            <person name="Brown J."/>
            <person name="Cutler M."/>
            <person name="Kelly L."/>
            <person name="Polz M.F."/>
        </authorList>
    </citation>
    <scope>NUCLEOTIDE SEQUENCE [LARGE SCALE GENOMIC DNA]</scope>
    <source>
        <strain evidence="3">10N.222.48.A2</strain>
    </source>
</reference>
<accession>A0A2N7NCT3</accession>
<reference evidence="1" key="2">
    <citation type="submission" date="2016-07" db="EMBL/GenBank/DDBJ databases">
        <authorList>
            <person name="Wan K."/>
            <person name="Booth B."/>
            <person name="Spirohn K."/>
            <person name="Hao T."/>
            <person name="Hu Y."/>
            <person name="Calderwood M."/>
            <person name="Hill D."/>
            <person name="Mohr S."/>
            <person name="Vidal M."/>
            <person name="Celniker S."/>
            <person name="Perrimon N."/>
        </authorList>
    </citation>
    <scope>NUCLEOTIDE SEQUENCE</scope>
    <source>
        <strain evidence="1">10N.222.48.A2</strain>
    </source>
</reference>
<reference evidence="2 4" key="4">
    <citation type="submission" date="2019-04" db="EMBL/GenBank/DDBJ databases">
        <title>A reverse ecology approach based on a biological definition of microbial populations.</title>
        <authorList>
            <person name="Arevalo P."/>
            <person name="Vaninsberghe D."/>
            <person name="Elsherbini J."/>
            <person name="Gore J."/>
            <person name="Polz M."/>
        </authorList>
    </citation>
    <scope>NUCLEOTIDE SEQUENCE [LARGE SCALE GENOMIC DNA]</scope>
    <source>
        <strain evidence="2 4">10N.222.45.A8</strain>
    </source>
</reference>